<dbReference type="KEGG" id="trb:HB776_13565"/>
<dbReference type="AlphaFoldDB" id="A0A7G6TZF2"/>
<dbReference type="InterPro" id="IPR038293">
    <property type="entry name" value="ATPase_inh_sub_z_sf"/>
</dbReference>
<evidence type="ECO:0000313" key="1">
    <source>
        <dbReference type="EMBL" id="QND72134.1"/>
    </source>
</evidence>
<dbReference type="Gene3D" id="1.10.790.20">
    <property type="entry name" value="Domain of unknown function DUF1476"/>
    <property type="match status" value="1"/>
</dbReference>
<dbReference type="EMBL" id="CP050292">
    <property type="protein sequence ID" value="QND72134.1"/>
    <property type="molecule type" value="Genomic_DNA"/>
</dbReference>
<dbReference type="Pfam" id="PF07345">
    <property type="entry name" value="ATPaseInh_sub_z"/>
    <property type="match status" value="1"/>
</dbReference>
<gene>
    <name evidence="1" type="ORF">HB776_13565</name>
</gene>
<sequence length="107" mass="11547">MSSFDKRGEAFENKYALDESQKFKAEARRNKLLGLWVAELLGKSGDEAAAYAKEVVAADFEEAGDGDVVRKVLADLTAKGVAITEPQLRVKMDQLTAEAVAQVKAGT</sequence>
<protein>
    <submittedName>
        <fullName evidence="1">DUF1476 domain-containing protein</fullName>
    </submittedName>
</protein>
<evidence type="ECO:0000313" key="2">
    <source>
        <dbReference type="Proteomes" id="UP000515291"/>
    </source>
</evidence>
<proteinExistence type="predicted"/>
<accession>A0A7G6TZF2</accession>
<reference evidence="2" key="1">
    <citation type="journal article" date="2020" name="Mol. Plant Microbe">
        <title>Rhizobial microsymbionts of the narrowly endemic Oxytropis species growing in Kamchatka are characterized by significant genetic diversity and possess a set of genes that are associated with T3SS and T6SS secretion systems and can affect the development of symbiosis.</title>
        <authorList>
            <person name="Safronova V."/>
            <person name="Guro P."/>
            <person name="Sazanova A."/>
            <person name="Kuznetsova I."/>
            <person name="Belimov A."/>
            <person name="Yakubov V."/>
            <person name="Chirak E."/>
            <person name="Afonin A."/>
            <person name="Gogolev Y."/>
            <person name="Andronov E."/>
            <person name="Tikhonovich I."/>
        </authorList>
    </citation>
    <scope>NUCLEOTIDE SEQUENCE [LARGE SCALE GENOMIC DNA]</scope>
    <source>
        <strain evidence="2">581</strain>
    </source>
</reference>
<name>A0A7G6TZF2_9BRAD</name>
<dbReference type="PIRSF" id="PIRSF031780">
    <property type="entry name" value="UCP031780"/>
    <property type="match status" value="1"/>
</dbReference>
<dbReference type="Proteomes" id="UP000515291">
    <property type="component" value="Chromosome"/>
</dbReference>
<dbReference type="InterPro" id="IPR009945">
    <property type="entry name" value="ATPase_inh_sub_z"/>
</dbReference>
<organism evidence="1 2">
    <name type="scientific">Tardiphaga robiniae</name>
    <dbReference type="NCBI Taxonomy" id="943830"/>
    <lineage>
        <taxon>Bacteria</taxon>
        <taxon>Pseudomonadati</taxon>
        <taxon>Pseudomonadota</taxon>
        <taxon>Alphaproteobacteria</taxon>
        <taxon>Hyphomicrobiales</taxon>
        <taxon>Nitrobacteraceae</taxon>
        <taxon>Tardiphaga</taxon>
    </lineage>
</organism>
<dbReference type="RefSeq" id="WP_184518414.1">
    <property type="nucleotide sequence ID" value="NZ_CP050292.1"/>
</dbReference>